<name>A0AAV0B7R7_PHAPC</name>
<dbReference type="GO" id="GO:1990130">
    <property type="term" value="C:GATOR1 complex"/>
    <property type="evidence" value="ECO:0007669"/>
    <property type="project" value="TreeGrafter"/>
</dbReference>
<dbReference type="GO" id="GO:1904262">
    <property type="term" value="P:negative regulation of TORC1 signaling"/>
    <property type="evidence" value="ECO:0007669"/>
    <property type="project" value="TreeGrafter"/>
</dbReference>
<dbReference type="AlphaFoldDB" id="A0AAV0B7R7"/>
<dbReference type="Proteomes" id="UP001153365">
    <property type="component" value="Unassembled WGS sequence"/>
</dbReference>
<dbReference type="GO" id="GO:0005774">
    <property type="term" value="C:vacuolar membrane"/>
    <property type="evidence" value="ECO:0007669"/>
    <property type="project" value="TreeGrafter"/>
</dbReference>
<gene>
    <name evidence="3" type="ORF">PPACK8108_LOCUS16391</name>
</gene>
<reference evidence="3" key="1">
    <citation type="submission" date="2022-06" db="EMBL/GenBank/DDBJ databases">
        <authorList>
            <consortium name="SYNGENTA / RWTH Aachen University"/>
        </authorList>
    </citation>
    <scope>NUCLEOTIDE SEQUENCE</scope>
</reference>
<feature type="region of interest" description="Disordered" evidence="2">
    <location>
        <begin position="435"/>
        <end position="469"/>
    </location>
</feature>
<dbReference type="GO" id="GO:0010508">
    <property type="term" value="P:positive regulation of autophagy"/>
    <property type="evidence" value="ECO:0007669"/>
    <property type="project" value="TreeGrafter"/>
</dbReference>
<sequence>MTTKDQSLRQAHGYLPRLKAVFFARWDEGRGCEISYQVPESSIGVTSTRPQPESESASPQPQSNSSPRSISEPSGYLFEFSDVLDFVLPKKHLCGHLVTICSGRSKILGFPNLIEDESKYERNFLMFNLCFVFDADSECSGYEPIVRKTGRVLRSSEQKDSLISSPDSPLKIKSLLESLFEELNSFSEVSINLNNQSRRSISDLSKGSGVCDDESYSTRFLLDLKLFPFFGNPPKVEDWDVPLSLVPLVKMRSEVSWDLTMFKLVPFIDGTSTVRKISRQADIDIYLARECIQHLVFFGCCIITDPFRFSNCYSLVGGPALDLMGDSNNPESIEFQEELQAYISIDSDSEKHPPSISKLLCLYSDFKSGSTVHDWMEQNEAHKLPIDVRRFISFGTIKGFLRRLRCYPIWALHPDICDPSFSLSNRKTISASPMLSTLSTHGSNQNNKSPSPSLGSNRRQSKSRRTTSAIREPAWLNVIKKINPNDFSNYTNSFNNNHNPLTNNNGSQDFSTTKAPTNPKPSSSSTLTVKKRQQRTEDLCNPNQHIRSTNQVVPNDLFLKLDGSHDVDELCVEFEMSLIRLEGVLRIIDTVSLEEVGRVGKECFFDDGSCMQTIYY</sequence>
<dbReference type="Pfam" id="PF06218">
    <property type="entry name" value="NPR2"/>
    <property type="match status" value="1"/>
</dbReference>
<evidence type="ECO:0000313" key="4">
    <source>
        <dbReference type="Proteomes" id="UP001153365"/>
    </source>
</evidence>
<dbReference type="PANTHER" id="PTHR12991:SF10">
    <property type="entry name" value="GATOR COMPLEX PROTEIN NPRL2"/>
    <property type="match status" value="1"/>
</dbReference>
<dbReference type="PANTHER" id="PTHR12991">
    <property type="entry name" value="NITROGEN PERMEASE REGULATOR 2/TUMOR SUPPRESSOR CANDIDATE 4"/>
    <property type="match status" value="1"/>
</dbReference>
<feature type="region of interest" description="Disordered" evidence="2">
    <location>
        <begin position="490"/>
        <end position="537"/>
    </location>
</feature>
<proteinExistence type="inferred from homology"/>
<dbReference type="InterPro" id="IPR009348">
    <property type="entry name" value="NPR2-like"/>
</dbReference>
<comment type="caution">
    <text evidence="3">The sequence shown here is derived from an EMBL/GenBank/DDBJ whole genome shotgun (WGS) entry which is preliminary data.</text>
</comment>
<feature type="region of interest" description="Disordered" evidence="2">
    <location>
        <begin position="43"/>
        <end position="70"/>
    </location>
</feature>
<feature type="compositionally biased region" description="Polar residues" evidence="2">
    <location>
        <begin position="435"/>
        <end position="458"/>
    </location>
</feature>
<evidence type="ECO:0000256" key="2">
    <source>
        <dbReference type="SAM" id="MobiDB-lite"/>
    </source>
</evidence>
<feature type="compositionally biased region" description="Low complexity" evidence="2">
    <location>
        <begin position="490"/>
        <end position="505"/>
    </location>
</feature>
<evidence type="ECO:0000256" key="1">
    <source>
        <dbReference type="ARBA" id="ARBA00008433"/>
    </source>
</evidence>
<keyword evidence="4" id="KW-1185">Reference proteome</keyword>
<dbReference type="EMBL" id="CALTRL010004451">
    <property type="protein sequence ID" value="CAH7683093.1"/>
    <property type="molecule type" value="Genomic_DNA"/>
</dbReference>
<feature type="compositionally biased region" description="Low complexity" evidence="2">
    <location>
        <begin position="50"/>
        <end position="70"/>
    </location>
</feature>
<evidence type="ECO:0000313" key="3">
    <source>
        <dbReference type="EMBL" id="CAH7683093.1"/>
    </source>
</evidence>
<organism evidence="3 4">
    <name type="scientific">Phakopsora pachyrhizi</name>
    <name type="common">Asian soybean rust disease fungus</name>
    <dbReference type="NCBI Taxonomy" id="170000"/>
    <lineage>
        <taxon>Eukaryota</taxon>
        <taxon>Fungi</taxon>
        <taxon>Dikarya</taxon>
        <taxon>Basidiomycota</taxon>
        <taxon>Pucciniomycotina</taxon>
        <taxon>Pucciniomycetes</taxon>
        <taxon>Pucciniales</taxon>
        <taxon>Phakopsoraceae</taxon>
        <taxon>Phakopsora</taxon>
    </lineage>
</organism>
<comment type="similarity">
    <text evidence="1">Belongs to the NPR2 family.</text>
</comment>
<feature type="compositionally biased region" description="Polar residues" evidence="2">
    <location>
        <begin position="506"/>
        <end position="528"/>
    </location>
</feature>
<protein>
    <submittedName>
        <fullName evidence="3">Nitrogen permease regulator 2-domain-containing protein</fullName>
    </submittedName>
</protein>
<dbReference type="GO" id="GO:0005096">
    <property type="term" value="F:GTPase activator activity"/>
    <property type="evidence" value="ECO:0007669"/>
    <property type="project" value="TreeGrafter"/>
</dbReference>
<accession>A0AAV0B7R7</accession>